<dbReference type="InterPro" id="IPR003609">
    <property type="entry name" value="Pan_app"/>
</dbReference>
<dbReference type="EMBL" id="JAVHJO010000013">
    <property type="protein sequence ID" value="KAK6529982.1"/>
    <property type="molecule type" value="Genomic_DNA"/>
</dbReference>
<keyword evidence="3" id="KW-1185">Reference proteome</keyword>
<feature type="domain" description="Apple" evidence="1">
    <location>
        <begin position="136"/>
        <end position="229"/>
    </location>
</feature>
<name>A0AAV9WXS6_9PEZI</name>
<sequence length="233" mass="24462">MDNCARAVTGTRYNADTQAIHTADCSSFMITTIILPPPTATGYVPTTVYSVITGSGAKNRKRNADDSLNNLRAPAIVKARQATQVPSNVPTYASACSGTARYSSACSCAGITAAVTTVTPPPRFVVVTTTTTVGVCDPNDSYGIKYQGGTVENTVQVSETSSDMTEQACCAACFSNNSGCFSYRFTDNTCYITTETSASVHHSPDGYCPLGQFRIAGPGSGTYYGRGPCAYFT</sequence>
<proteinExistence type="predicted"/>
<accession>A0AAV9WXS6</accession>
<organism evidence="2 3">
    <name type="scientific">Orbilia ellipsospora</name>
    <dbReference type="NCBI Taxonomy" id="2528407"/>
    <lineage>
        <taxon>Eukaryota</taxon>
        <taxon>Fungi</taxon>
        <taxon>Dikarya</taxon>
        <taxon>Ascomycota</taxon>
        <taxon>Pezizomycotina</taxon>
        <taxon>Orbiliomycetes</taxon>
        <taxon>Orbiliales</taxon>
        <taxon>Orbiliaceae</taxon>
        <taxon>Orbilia</taxon>
    </lineage>
</organism>
<dbReference type="Proteomes" id="UP001365542">
    <property type="component" value="Unassembled WGS sequence"/>
</dbReference>
<evidence type="ECO:0000259" key="1">
    <source>
        <dbReference type="PROSITE" id="PS50948"/>
    </source>
</evidence>
<dbReference type="PROSITE" id="PS50948">
    <property type="entry name" value="PAN"/>
    <property type="match status" value="1"/>
</dbReference>
<protein>
    <recommendedName>
        <fullName evidence="1">Apple domain-containing protein</fullName>
    </recommendedName>
</protein>
<comment type="caution">
    <text evidence="2">The sequence shown here is derived from an EMBL/GenBank/DDBJ whole genome shotgun (WGS) entry which is preliminary data.</text>
</comment>
<reference evidence="2 3" key="1">
    <citation type="submission" date="2019-10" db="EMBL/GenBank/DDBJ databases">
        <authorList>
            <person name="Palmer J.M."/>
        </authorList>
    </citation>
    <scope>NUCLEOTIDE SEQUENCE [LARGE SCALE GENOMIC DNA]</scope>
    <source>
        <strain evidence="2 3">TWF694</strain>
    </source>
</reference>
<gene>
    <name evidence="2" type="ORF">TWF694_003359</name>
</gene>
<dbReference type="AlphaFoldDB" id="A0AAV9WXS6"/>
<evidence type="ECO:0000313" key="3">
    <source>
        <dbReference type="Proteomes" id="UP001365542"/>
    </source>
</evidence>
<evidence type="ECO:0000313" key="2">
    <source>
        <dbReference type="EMBL" id="KAK6529982.1"/>
    </source>
</evidence>